<dbReference type="Pfam" id="PF13196">
    <property type="entry name" value="DUF4012"/>
    <property type="match status" value="1"/>
</dbReference>
<protein>
    <submittedName>
        <fullName evidence="1">DUF4012 domain-containing protein</fullName>
    </submittedName>
</protein>
<accession>A0ABV8WID1</accession>
<evidence type="ECO:0000313" key="1">
    <source>
        <dbReference type="EMBL" id="MFC4395238.1"/>
    </source>
</evidence>
<proteinExistence type="predicted"/>
<dbReference type="RefSeq" id="WP_376976662.1">
    <property type="nucleotide sequence ID" value="NZ_JBHSDQ010000001.1"/>
</dbReference>
<name>A0ABV8WID1_9MICC</name>
<organism evidence="1 2">
    <name type="scientific">Arthrobacter sedimenti</name>
    <dbReference type="NCBI Taxonomy" id="2694931"/>
    <lineage>
        <taxon>Bacteria</taxon>
        <taxon>Bacillati</taxon>
        <taxon>Actinomycetota</taxon>
        <taxon>Actinomycetes</taxon>
        <taxon>Micrococcales</taxon>
        <taxon>Micrococcaceae</taxon>
        <taxon>Arthrobacter</taxon>
    </lineage>
</organism>
<sequence>MIAAVVWVGVKANTIKSALDSAAGLVPQLKQEIVASDAQSASSTVMQLREYTSSARQATEDPVWTLASVVPWIGPNMSAVSEVSRSADDVASLGLIPLVKVYESLNWDALVPSPSGADIEPLKIAAPSVASSAYAVRASSDRLERIDTTLLLPQVAGPLNQAIDELKQASSALSSAADAASIAPAMLGAEGPKNYLLVIQNNAEARASGGIPGALAVLTLEDGRLSLGAQSSASDVGTFTPSFPVDLQQQQIYSTRLGKYMQDVNLTPDFPTAAGTAQAMWEKKTGQRVDGVISIDPVALSYILQATGPVAINGPELAVVKSAGLPNELTGSNVVQTLLSDVYAKIQQPKLQDAYFSGVAKEIFSALSKGKGEGKALVAGITRGAEEGRILLWSATADQQSVLSKYSISGSVSGPSVSPAQFGVYFNDGTGAKMDYYVKRTVQLIKECPADGYEQTTVRVTSTNTAPRDAATSLPAYVTGGGAFGVPPGTVQTNIVVYGPVQATVESAKVDGQRTPFAPYIHASRPVGVVSQQLTPGESRSVDLTFGKIVQHTEPNLVVTPTVQPVKDVILPNENATCGDR</sequence>
<evidence type="ECO:0000313" key="2">
    <source>
        <dbReference type="Proteomes" id="UP001595778"/>
    </source>
</evidence>
<reference evidence="2" key="1">
    <citation type="journal article" date="2019" name="Int. J. Syst. Evol. Microbiol.">
        <title>The Global Catalogue of Microorganisms (GCM) 10K type strain sequencing project: providing services to taxonomists for standard genome sequencing and annotation.</title>
        <authorList>
            <consortium name="The Broad Institute Genomics Platform"/>
            <consortium name="The Broad Institute Genome Sequencing Center for Infectious Disease"/>
            <person name="Wu L."/>
            <person name="Ma J."/>
        </authorList>
    </citation>
    <scope>NUCLEOTIDE SEQUENCE [LARGE SCALE GENOMIC DNA]</scope>
    <source>
        <strain evidence="2">PJ61</strain>
    </source>
</reference>
<dbReference type="EMBL" id="JBHSDQ010000001">
    <property type="protein sequence ID" value="MFC4395238.1"/>
    <property type="molecule type" value="Genomic_DNA"/>
</dbReference>
<dbReference type="Proteomes" id="UP001595778">
    <property type="component" value="Unassembled WGS sequence"/>
</dbReference>
<comment type="caution">
    <text evidence="1">The sequence shown here is derived from an EMBL/GenBank/DDBJ whole genome shotgun (WGS) entry which is preliminary data.</text>
</comment>
<gene>
    <name evidence="1" type="ORF">ACFO0G_03975</name>
</gene>
<keyword evidence="2" id="KW-1185">Reference proteome</keyword>
<dbReference type="InterPro" id="IPR025101">
    <property type="entry name" value="DUF4012"/>
</dbReference>